<dbReference type="EMBL" id="JAGPXD010000006">
    <property type="protein sequence ID" value="KAH7350178.1"/>
    <property type="molecule type" value="Genomic_DNA"/>
</dbReference>
<dbReference type="OrthoDB" id="10358798at2759"/>
<name>A0A8K0WZ69_9PEZI</name>
<dbReference type="Proteomes" id="UP000813385">
    <property type="component" value="Unassembled WGS sequence"/>
</dbReference>
<dbReference type="AlphaFoldDB" id="A0A8K0WZ69"/>
<keyword evidence="2" id="KW-1185">Reference proteome</keyword>
<organism evidence="1 2">
    <name type="scientific">Plectosphaerella cucumerina</name>
    <dbReference type="NCBI Taxonomy" id="40658"/>
    <lineage>
        <taxon>Eukaryota</taxon>
        <taxon>Fungi</taxon>
        <taxon>Dikarya</taxon>
        <taxon>Ascomycota</taxon>
        <taxon>Pezizomycotina</taxon>
        <taxon>Sordariomycetes</taxon>
        <taxon>Hypocreomycetidae</taxon>
        <taxon>Glomerellales</taxon>
        <taxon>Plectosphaerellaceae</taxon>
        <taxon>Plectosphaerella</taxon>
    </lineage>
</organism>
<gene>
    <name evidence="1" type="ORF">B0T11DRAFT_302320</name>
</gene>
<proteinExistence type="predicted"/>
<reference evidence="1" key="1">
    <citation type="journal article" date="2021" name="Nat. Commun.">
        <title>Genetic determinants of endophytism in the Arabidopsis root mycobiome.</title>
        <authorList>
            <person name="Mesny F."/>
            <person name="Miyauchi S."/>
            <person name="Thiergart T."/>
            <person name="Pickel B."/>
            <person name="Atanasova L."/>
            <person name="Karlsson M."/>
            <person name="Huettel B."/>
            <person name="Barry K.W."/>
            <person name="Haridas S."/>
            <person name="Chen C."/>
            <person name="Bauer D."/>
            <person name="Andreopoulos W."/>
            <person name="Pangilinan J."/>
            <person name="LaButti K."/>
            <person name="Riley R."/>
            <person name="Lipzen A."/>
            <person name="Clum A."/>
            <person name="Drula E."/>
            <person name="Henrissat B."/>
            <person name="Kohler A."/>
            <person name="Grigoriev I.V."/>
            <person name="Martin F.M."/>
            <person name="Hacquard S."/>
        </authorList>
    </citation>
    <scope>NUCLEOTIDE SEQUENCE</scope>
    <source>
        <strain evidence="1">MPI-CAGE-AT-0016</strain>
    </source>
</reference>
<evidence type="ECO:0000313" key="1">
    <source>
        <dbReference type="EMBL" id="KAH7350178.1"/>
    </source>
</evidence>
<sequence length="134" mass="15521">MDHNESIITASEIESCSNPPVADALPITATCPWTPETEKSTALRLEQLITFFDSHIAHSDDGLDEFILRHQHAMEQNWSEDLPHYRIDTTVVPLVWNSTKWVARYAYLVKMREKVMNHRLRVNLGFRDKAVRGF</sequence>
<protein>
    <submittedName>
        <fullName evidence="1">Uncharacterized protein</fullName>
    </submittedName>
</protein>
<comment type="caution">
    <text evidence="1">The sequence shown here is derived from an EMBL/GenBank/DDBJ whole genome shotgun (WGS) entry which is preliminary data.</text>
</comment>
<accession>A0A8K0WZ69</accession>
<evidence type="ECO:0000313" key="2">
    <source>
        <dbReference type="Proteomes" id="UP000813385"/>
    </source>
</evidence>